<dbReference type="Proteomes" id="UP001231924">
    <property type="component" value="Unassembled WGS sequence"/>
</dbReference>
<dbReference type="Pfam" id="PF04480">
    <property type="entry name" value="DUF559"/>
    <property type="match status" value="1"/>
</dbReference>
<dbReference type="InterPro" id="IPR018547">
    <property type="entry name" value="AbiEi_C"/>
</dbReference>
<protein>
    <submittedName>
        <fullName evidence="3">DUF559 domain-containing protein</fullName>
    </submittedName>
</protein>
<keyword evidence="4" id="KW-1185">Reference proteome</keyword>
<dbReference type="RefSeq" id="WP_286050670.1">
    <property type="nucleotide sequence ID" value="NZ_JASVWF010000001.1"/>
</dbReference>
<proteinExistence type="predicted"/>
<gene>
    <name evidence="3" type="ORF">QRT03_01595</name>
</gene>
<organism evidence="3 4">
    <name type="scientific">Actinomycetospora termitidis</name>
    <dbReference type="NCBI Taxonomy" id="3053470"/>
    <lineage>
        <taxon>Bacteria</taxon>
        <taxon>Bacillati</taxon>
        <taxon>Actinomycetota</taxon>
        <taxon>Actinomycetes</taxon>
        <taxon>Pseudonocardiales</taxon>
        <taxon>Pseudonocardiaceae</taxon>
        <taxon>Actinomycetospora</taxon>
    </lineage>
</organism>
<dbReference type="EMBL" id="JASVWF010000001">
    <property type="protein sequence ID" value="MDL5154635.1"/>
    <property type="molecule type" value="Genomic_DNA"/>
</dbReference>
<evidence type="ECO:0000313" key="3">
    <source>
        <dbReference type="EMBL" id="MDL5154635.1"/>
    </source>
</evidence>
<evidence type="ECO:0000313" key="4">
    <source>
        <dbReference type="Proteomes" id="UP001231924"/>
    </source>
</evidence>
<reference evidence="3 4" key="1">
    <citation type="submission" date="2023-06" db="EMBL/GenBank/DDBJ databases">
        <title>Actinomycetospora Odt1-22.</title>
        <authorList>
            <person name="Supong K."/>
        </authorList>
    </citation>
    <scope>NUCLEOTIDE SEQUENCE [LARGE SCALE GENOMIC DNA]</scope>
    <source>
        <strain evidence="3 4">Odt1-22</strain>
    </source>
</reference>
<evidence type="ECO:0000259" key="1">
    <source>
        <dbReference type="Pfam" id="PF04480"/>
    </source>
</evidence>
<accession>A0ABT7M1V4</accession>
<evidence type="ECO:0000259" key="2">
    <source>
        <dbReference type="Pfam" id="PF09407"/>
    </source>
</evidence>
<dbReference type="InterPro" id="IPR007569">
    <property type="entry name" value="DUF559"/>
</dbReference>
<dbReference type="Gene3D" id="3.40.960.10">
    <property type="entry name" value="VSR Endonuclease"/>
    <property type="match status" value="1"/>
</dbReference>
<feature type="domain" description="AbiEi antitoxin C-terminal" evidence="2">
    <location>
        <begin position="59"/>
        <end position="134"/>
    </location>
</feature>
<dbReference type="Pfam" id="PF09407">
    <property type="entry name" value="AbiEi_1"/>
    <property type="match status" value="1"/>
</dbReference>
<name>A0ABT7M1V4_9PSEU</name>
<feature type="domain" description="DUF559" evidence="1">
    <location>
        <begin position="217"/>
        <end position="286"/>
    </location>
</feature>
<sequence>MSDQDGLATLEQARDHGVSREAVQRRVAAKEWLRVAPRVVQDASHQLTPHALVRAAVLSLGDDAVLVGDSAAWWYGLLEQRPRRVAVAVGRTARRRARPGVDLVLRDVPARDRTRHRRLAVTTLAPTVLDAAVTLGLIEGAKLLDTALQRRKVTVEGLRAARTRRSGRPGAQLLAQLLTLAEGGAVSEAERRTHAQLRAAAIVGWVANLPVDLPGFGRAVLDVAFPELKVLVEVDGWAYHRDLKAFLRDAARQNALAAAGWIVVRTNWHEVTGTPEMFLAHLRQVLATRS</sequence>
<dbReference type="SUPFAM" id="SSF52980">
    <property type="entry name" value="Restriction endonuclease-like"/>
    <property type="match status" value="1"/>
</dbReference>
<dbReference type="InterPro" id="IPR011335">
    <property type="entry name" value="Restrct_endonuc-II-like"/>
</dbReference>
<comment type="caution">
    <text evidence="3">The sequence shown here is derived from an EMBL/GenBank/DDBJ whole genome shotgun (WGS) entry which is preliminary data.</text>
</comment>